<evidence type="ECO:0000313" key="1">
    <source>
        <dbReference type="EMBL" id="AQQ09158.1"/>
    </source>
</evidence>
<keyword evidence="2" id="KW-1185">Reference proteome</keyword>
<organism evidence="1 2">
    <name type="scientific">Sedimentisphaera cyanobacteriorum</name>
    <dbReference type="NCBI Taxonomy" id="1940790"/>
    <lineage>
        <taxon>Bacteria</taxon>
        <taxon>Pseudomonadati</taxon>
        <taxon>Planctomycetota</taxon>
        <taxon>Phycisphaerae</taxon>
        <taxon>Sedimentisphaerales</taxon>
        <taxon>Sedimentisphaeraceae</taxon>
        <taxon>Sedimentisphaera</taxon>
    </lineage>
</organism>
<dbReference type="AlphaFoldDB" id="A0A1Q2HNW3"/>
<dbReference type="OrthoDB" id="240268at2"/>
<dbReference type="Proteomes" id="UP000188273">
    <property type="component" value="Chromosome"/>
</dbReference>
<dbReference type="InterPro" id="IPR044575">
    <property type="entry name" value="RAY1-like"/>
</dbReference>
<dbReference type="STRING" id="1940790.L21SP3_00958"/>
<name>A0A1Q2HNW3_9BACT</name>
<proteinExistence type="predicted"/>
<protein>
    <recommendedName>
        <fullName evidence="3">Glycosyl transferase family 2</fullName>
    </recommendedName>
</protein>
<accession>A0A1Q2HNW3</accession>
<sequence>MITFLTSPKPFYGHTGRIQKKAIQSWLRVAADVEVLVYGEGEGVAEACKDLGTINVPDIECSLSGIPLFNSIVNHAKKNAKHDIQCYLNCDILLNETIADAVKIITKAKLNEFLVTGQRIDLMKDVDFELNQHWLGQLKQLFETCKLQLHSPTGMDYFIFRRGMWNDLPALVIGRAGYDEALVLYCMRNKIPIINGTLKILALHQFHDYGHTSNGRKEVVRGQDALNNFKFHRNFHSRPNSSDAELIIMKDKVLKNNIHKDPIRRAENYLRFEKGFERLSLSIRFLWRILVSIGFLKMKSFKISELIANKYVENE</sequence>
<dbReference type="PANTHER" id="PTHR47483:SF1">
    <property type="entry name" value="BETA-ARABINOFURANOSYLTRANSFERASE RAY1"/>
    <property type="match status" value="1"/>
</dbReference>
<dbReference type="RefSeq" id="WP_077539657.1">
    <property type="nucleotide sequence ID" value="NZ_CP019633.1"/>
</dbReference>
<evidence type="ECO:0000313" key="2">
    <source>
        <dbReference type="Proteomes" id="UP000188273"/>
    </source>
</evidence>
<dbReference type="GO" id="GO:0016757">
    <property type="term" value="F:glycosyltransferase activity"/>
    <property type="evidence" value="ECO:0007669"/>
    <property type="project" value="InterPro"/>
</dbReference>
<dbReference type="PANTHER" id="PTHR47483">
    <property type="entry name" value="BETA-ARABINOFURANOSYLTRANSFERASE RAY1"/>
    <property type="match status" value="1"/>
</dbReference>
<dbReference type="EMBL" id="CP019633">
    <property type="protein sequence ID" value="AQQ09158.1"/>
    <property type="molecule type" value="Genomic_DNA"/>
</dbReference>
<evidence type="ECO:0008006" key="3">
    <source>
        <dbReference type="Google" id="ProtNLM"/>
    </source>
</evidence>
<gene>
    <name evidence="1" type="ORF">L21SP3_00958</name>
</gene>
<dbReference type="KEGG" id="pbu:L21SP3_00958"/>
<reference evidence="2" key="1">
    <citation type="submission" date="2017-02" db="EMBL/GenBank/DDBJ databases">
        <title>Comparative genomics and description of representatives of a novel lineage of planctomycetes thriving in anoxic sediments.</title>
        <authorList>
            <person name="Spring S."/>
            <person name="Bunk B."/>
            <person name="Sproer C."/>
            <person name="Klenk H.-P."/>
        </authorList>
    </citation>
    <scope>NUCLEOTIDE SEQUENCE [LARGE SCALE GENOMIC DNA]</scope>
    <source>
        <strain evidence="2">L21-RPul-D3</strain>
    </source>
</reference>